<dbReference type="GO" id="GO:0008360">
    <property type="term" value="P:regulation of cell shape"/>
    <property type="evidence" value="ECO:0007669"/>
    <property type="project" value="UniProtKB-KW"/>
</dbReference>
<dbReference type="SUPFAM" id="SSF52440">
    <property type="entry name" value="PreATP-grasp domain"/>
    <property type="match status" value="1"/>
</dbReference>
<comment type="catalytic activity">
    <reaction evidence="12 13">
        <text>2 D-alanine + ATP = D-alanyl-D-alanine + ADP + phosphate + H(+)</text>
        <dbReference type="Rhea" id="RHEA:11224"/>
        <dbReference type="ChEBI" id="CHEBI:15378"/>
        <dbReference type="ChEBI" id="CHEBI:30616"/>
        <dbReference type="ChEBI" id="CHEBI:43474"/>
        <dbReference type="ChEBI" id="CHEBI:57416"/>
        <dbReference type="ChEBI" id="CHEBI:57822"/>
        <dbReference type="ChEBI" id="CHEBI:456216"/>
        <dbReference type="EC" id="6.3.2.4"/>
    </reaction>
</comment>
<accession>A0A971M778</accession>
<dbReference type="InterPro" id="IPR013815">
    <property type="entry name" value="ATP_grasp_subdomain_1"/>
</dbReference>
<comment type="function">
    <text evidence="13">Cell wall formation.</text>
</comment>
<dbReference type="Pfam" id="PF01820">
    <property type="entry name" value="Dala_Dala_lig_N"/>
    <property type="match status" value="1"/>
</dbReference>
<proteinExistence type="inferred from homology"/>
<keyword evidence="7 16" id="KW-0547">Nucleotide-binding</keyword>
<dbReference type="HAMAP" id="MF_00047">
    <property type="entry name" value="Dala_Dala_lig"/>
    <property type="match status" value="1"/>
</dbReference>
<reference evidence="18" key="1">
    <citation type="journal article" date="2020" name="Biotechnol. Biofuels">
        <title>New insights from the biogas microbiome by comprehensive genome-resolved metagenomics of nearly 1600 species originating from multiple anaerobic digesters.</title>
        <authorList>
            <person name="Campanaro S."/>
            <person name="Treu L."/>
            <person name="Rodriguez-R L.M."/>
            <person name="Kovalovszki A."/>
            <person name="Ziels R.M."/>
            <person name="Maus I."/>
            <person name="Zhu X."/>
            <person name="Kougias P.G."/>
            <person name="Basile A."/>
            <person name="Luo G."/>
            <person name="Schluter A."/>
            <person name="Konstantinidis K.T."/>
            <person name="Angelidaki I."/>
        </authorList>
    </citation>
    <scope>NUCLEOTIDE SEQUENCE</scope>
    <source>
        <strain evidence="18">AS06rmzACSIP_7</strain>
    </source>
</reference>
<keyword evidence="8 16" id="KW-0067">ATP-binding</keyword>
<evidence type="ECO:0000256" key="12">
    <source>
        <dbReference type="ARBA" id="ARBA00047614"/>
    </source>
</evidence>
<dbReference type="NCBIfam" id="TIGR01205">
    <property type="entry name" value="D_ala_D_alaTIGR"/>
    <property type="match status" value="1"/>
</dbReference>
<evidence type="ECO:0000256" key="11">
    <source>
        <dbReference type="ARBA" id="ARBA00023316"/>
    </source>
</evidence>
<keyword evidence="6 13" id="KW-0436">Ligase</keyword>
<evidence type="ECO:0000256" key="1">
    <source>
        <dbReference type="ARBA" id="ARBA00001936"/>
    </source>
</evidence>
<keyword evidence="15" id="KW-0464">Manganese</keyword>
<dbReference type="NCBIfam" id="NF002378">
    <property type="entry name" value="PRK01372.1"/>
    <property type="match status" value="1"/>
</dbReference>
<evidence type="ECO:0000256" key="3">
    <source>
        <dbReference type="ARBA" id="ARBA00010871"/>
    </source>
</evidence>
<comment type="cofactor">
    <cofactor evidence="15">
        <name>Mg(2+)</name>
        <dbReference type="ChEBI" id="CHEBI:18420"/>
    </cofactor>
    <cofactor evidence="15">
        <name>Mn(2+)</name>
        <dbReference type="ChEBI" id="CHEBI:29035"/>
    </cofactor>
    <text evidence="15">Binds 2 magnesium or manganese ions per subunit.</text>
</comment>
<feature type="domain" description="ATP-grasp" evidence="17">
    <location>
        <begin position="107"/>
        <end position="296"/>
    </location>
</feature>
<dbReference type="PIRSF" id="PIRSF039102">
    <property type="entry name" value="Ddl/VanB"/>
    <property type="match status" value="1"/>
</dbReference>
<dbReference type="Gene3D" id="3.30.470.20">
    <property type="entry name" value="ATP-grasp fold, B domain"/>
    <property type="match status" value="1"/>
</dbReference>
<keyword evidence="5 13" id="KW-0963">Cytoplasm</keyword>
<comment type="similarity">
    <text evidence="3 13">Belongs to the D-alanine--D-alanine ligase family.</text>
</comment>
<evidence type="ECO:0000256" key="2">
    <source>
        <dbReference type="ARBA" id="ARBA00004496"/>
    </source>
</evidence>
<evidence type="ECO:0000256" key="6">
    <source>
        <dbReference type="ARBA" id="ARBA00022598"/>
    </source>
</evidence>
<dbReference type="InterPro" id="IPR011095">
    <property type="entry name" value="Dala_Dala_lig_C"/>
</dbReference>
<keyword evidence="15" id="KW-0479">Metal-binding</keyword>
<dbReference type="InterPro" id="IPR000291">
    <property type="entry name" value="D-Ala_lig_Van_CS"/>
</dbReference>
<dbReference type="EMBL" id="JAAYEE010000286">
    <property type="protein sequence ID" value="NLW36727.1"/>
    <property type="molecule type" value="Genomic_DNA"/>
</dbReference>
<evidence type="ECO:0000256" key="9">
    <source>
        <dbReference type="ARBA" id="ARBA00022960"/>
    </source>
</evidence>
<evidence type="ECO:0000256" key="7">
    <source>
        <dbReference type="ARBA" id="ARBA00022741"/>
    </source>
</evidence>
<feature type="binding site" evidence="15">
    <location>
        <position position="265"/>
    </location>
    <ligand>
        <name>Mg(2+)</name>
        <dbReference type="ChEBI" id="CHEBI:18420"/>
        <label>2</label>
    </ligand>
</feature>
<evidence type="ECO:0000313" key="18">
    <source>
        <dbReference type="EMBL" id="NLW36727.1"/>
    </source>
</evidence>
<dbReference type="GO" id="GO:0009252">
    <property type="term" value="P:peptidoglycan biosynthetic process"/>
    <property type="evidence" value="ECO:0007669"/>
    <property type="project" value="UniProtKB-UniRule"/>
</dbReference>
<protein>
    <recommendedName>
        <fullName evidence="4 13">D-alanine--D-alanine ligase</fullName>
        <ecNumber evidence="4 13">6.3.2.4</ecNumber>
    </recommendedName>
    <alternativeName>
        <fullName evidence="13">D-Ala-D-Ala ligase</fullName>
    </alternativeName>
    <alternativeName>
        <fullName evidence="13">D-alanylalanine synthetase</fullName>
    </alternativeName>
</protein>
<comment type="subcellular location">
    <subcellularLocation>
        <location evidence="2 13">Cytoplasm</location>
    </subcellularLocation>
</comment>
<evidence type="ECO:0000256" key="16">
    <source>
        <dbReference type="PROSITE-ProRule" id="PRU00409"/>
    </source>
</evidence>
<keyword evidence="11 13" id="KW-0961">Cell wall biogenesis/degradation</keyword>
<dbReference type="InterPro" id="IPR011127">
    <property type="entry name" value="Dala_Dala_lig_N"/>
</dbReference>
<keyword evidence="15" id="KW-0460">Magnesium</keyword>
<dbReference type="Proteomes" id="UP000777265">
    <property type="component" value="Unassembled WGS sequence"/>
</dbReference>
<reference evidence="18" key="2">
    <citation type="submission" date="2020-01" db="EMBL/GenBank/DDBJ databases">
        <authorList>
            <person name="Campanaro S."/>
        </authorList>
    </citation>
    <scope>NUCLEOTIDE SEQUENCE</scope>
    <source>
        <strain evidence="18">AS06rmzACSIP_7</strain>
    </source>
</reference>
<dbReference type="GO" id="GO:0005737">
    <property type="term" value="C:cytoplasm"/>
    <property type="evidence" value="ECO:0007669"/>
    <property type="project" value="UniProtKB-SubCell"/>
</dbReference>
<name>A0A971M778_9BACT</name>
<evidence type="ECO:0000259" key="17">
    <source>
        <dbReference type="PROSITE" id="PS50975"/>
    </source>
</evidence>
<evidence type="ECO:0000256" key="14">
    <source>
        <dbReference type="PIRSR" id="PIRSR039102-1"/>
    </source>
</evidence>
<dbReference type="EC" id="6.3.2.4" evidence="4 13"/>
<dbReference type="InterPro" id="IPR005905">
    <property type="entry name" value="D_ala_D_ala"/>
</dbReference>
<comment type="cofactor">
    <cofactor evidence="1">
        <name>Mn(2+)</name>
        <dbReference type="ChEBI" id="CHEBI:29035"/>
    </cofactor>
</comment>
<sequence>MNRESLKTFRVGVLMGGNSSEREISLKSGAAVLQSLKRSGYKAVGVDVGRDLAGRLRRQRIDVAFIALHGRWGEDGTVQGLLEIMGIPYTGPGVLGSSMAMDKAVMKIVFDGVGIPTPAYAVAEEGKDVAFPLPFVVKPANEGSTIGISIVRKNEEIAPAIADARKYDKKVIVEGYVEGDEITVGIVNGETLPVVQVKPVNGFYDFEAKYTKGMTEYIVPAEITEAVAERSSHIALKVYHAFDLSGCVRIDMLVKEDVPLVIDINTSPGMTETSLVPKAWGHLNRSFDDLVETILTGASLKI</sequence>
<comment type="pathway">
    <text evidence="13">Cell wall biogenesis; peptidoglycan biosynthesis.</text>
</comment>
<evidence type="ECO:0000256" key="4">
    <source>
        <dbReference type="ARBA" id="ARBA00012216"/>
    </source>
</evidence>
<gene>
    <name evidence="13" type="primary">ddl</name>
    <name evidence="18" type="ORF">GXY80_14815</name>
</gene>
<dbReference type="PANTHER" id="PTHR23132:SF23">
    <property type="entry name" value="D-ALANINE--D-ALANINE LIGASE B"/>
    <property type="match status" value="1"/>
</dbReference>
<dbReference type="AlphaFoldDB" id="A0A971M778"/>
<dbReference type="GO" id="GO:0008716">
    <property type="term" value="F:D-alanine-D-alanine ligase activity"/>
    <property type="evidence" value="ECO:0007669"/>
    <property type="project" value="UniProtKB-UniRule"/>
</dbReference>
<dbReference type="SUPFAM" id="SSF56059">
    <property type="entry name" value="Glutathione synthetase ATP-binding domain-like"/>
    <property type="match status" value="1"/>
</dbReference>
<comment type="caution">
    <text evidence="18">The sequence shown here is derived from an EMBL/GenBank/DDBJ whole genome shotgun (WGS) entry which is preliminary data.</text>
</comment>
<evidence type="ECO:0000256" key="15">
    <source>
        <dbReference type="PIRSR" id="PIRSR039102-3"/>
    </source>
</evidence>
<evidence type="ECO:0000256" key="5">
    <source>
        <dbReference type="ARBA" id="ARBA00022490"/>
    </source>
</evidence>
<feature type="active site" evidence="14">
    <location>
        <position position="144"/>
    </location>
</feature>
<evidence type="ECO:0000256" key="13">
    <source>
        <dbReference type="HAMAP-Rule" id="MF_00047"/>
    </source>
</evidence>
<organism evidence="18 19">
    <name type="scientific">Syntrophorhabdus aromaticivorans</name>
    <dbReference type="NCBI Taxonomy" id="328301"/>
    <lineage>
        <taxon>Bacteria</taxon>
        <taxon>Pseudomonadati</taxon>
        <taxon>Thermodesulfobacteriota</taxon>
        <taxon>Syntrophorhabdia</taxon>
        <taxon>Syntrophorhabdales</taxon>
        <taxon>Syntrophorhabdaceae</taxon>
        <taxon>Syntrophorhabdus</taxon>
    </lineage>
</organism>
<dbReference type="InterPro" id="IPR011761">
    <property type="entry name" value="ATP-grasp"/>
</dbReference>
<dbReference type="Gene3D" id="3.30.1490.20">
    <property type="entry name" value="ATP-grasp fold, A domain"/>
    <property type="match status" value="1"/>
</dbReference>
<dbReference type="Gene3D" id="3.40.50.20">
    <property type="match status" value="1"/>
</dbReference>
<dbReference type="GO" id="GO:0071555">
    <property type="term" value="P:cell wall organization"/>
    <property type="evidence" value="ECO:0007669"/>
    <property type="project" value="UniProtKB-KW"/>
</dbReference>
<dbReference type="GO" id="GO:0046872">
    <property type="term" value="F:metal ion binding"/>
    <property type="evidence" value="ECO:0007669"/>
    <property type="project" value="UniProtKB-KW"/>
</dbReference>
<keyword evidence="9 13" id="KW-0133">Cell shape</keyword>
<keyword evidence="10 13" id="KW-0573">Peptidoglycan synthesis</keyword>
<dbReference type="InterPro" id="IPR016185">
    <property type="entry name" value="PreATP-grasp_dom_sf"/>
</dbReference>
<dbReference type="PROSITE" id="PS00843">
    <property type="entry name" value="DALA_DALA_LIGASE_1"/>
    <property type="match status" value="1"/>
</dbReference>
<dbReference type="PANTHER" id="PTHR23132">
    <property type="entry name" value="D-ALANINE--D-ALANINE LIGASE"/>
    <property type="match status" value="1"/>
</dbReference>
<evidence type="ECO:0000256" key="8">
    <source>
        <dbReference type="ARBA" id="ARBA00022840"/>
    </source>
</evidence>
<feature type="binding site" evidence="15">
    <location>
        <position position="251"/>
    </location>
    <ligand>
        <name>Mg(2+)</name>
        <dbReference type="ChEBI" id="CHEBI:18420"/>
        <label>1</label>
    </ligand>
</feature>
<evidence type="ECO:0000313" key="19">
    <source>
        <dbReference type="Proteomes" id="UP000777265"/>
    </source>
</evidence>
<feature type="active site" evidence="14">
    <location>
        <position position="21"/>
    </location>
</feature>
<dbReference type="Pfam" id="PF07478">
    <property type="entry name" value="Dala_Dala_lig_C"/>
    <property type="match status" value="1"/>
</dbReference>
<feature type="active site" evidence="14">
    <location>
        <position position="274"/>
    </location>
</feature>
<dbReference type="GO" id="GO:0005524">
    <property type="term" value="F:ATP binding"/>
    <property type="evidence" value="ECO:0007669"/>
    <property type="project" value="UniProtKB-UniRule"/>
</dbReference>
<evidence type="ECO:0000256" key="10">
    <source>
        <dbReference type="ARBA" id="ARBA00022984"/>
    </source>
</evidence>
<dbReference type="PROSITE" id="PS50975">
    <property type="entry name" value="ATP_GRASP"/>
    <property type="match status" value="1"/>
</dbReference>